<proteinExistence type="predicted"/>
<dbReference type="EMBL" id="OC936526">
    <property type="protein sequence ID" value="CAD7660896.1"/>
    <property type="molecule type" value="Genomic_DNA"/>
</dbReference>
<keyword evidence="2" id="KW-1185">Reference proteome</keyword>
<protein>
    <submittedName>
        <fullName evidence="1">Uncharacterized protein</fullName>
    </submittedName>
</protein>
<organism evidence="1">
    <name type="scientific">Oppiella nova</name>
    <dbReference type="NCBI Taxonomy" id="334625"/>
    <lineage>
        <taxon>Eukaryota</taxon>
        <taxon>Metazoa</taxon>
        <taxon>Ecdysozoa</taxon>
        <taxon>Arthropoda</taxon>
        <taxon>Chelicerata</taxon>
        <taxon>Arachnida</taxon>
        <taxon>Acari</taxon>
        <taxon>Acariformes</taxon>
        <taxon>Sarcoptiformes</taxon>
        <taxon>Oribatida</taxon>
        <taxon>Brachypylina</taxon>
        <taxon>Oppioidea</taxon>
        <taxon>Oppiidae</taxon>
        <taxon>Oppiella</taxon>
    </lineage>
</organism>
<accession>A0A7R9MIJ9</accession>
<dbReference type="OrthoDB" id="10458638at2759"/>
<gene>
    <name evidence="1" type="ORF">ONB1V03_LOCUS17458</name>
</gene>
<evidence type="ECO:0000313" key="1">
    <source>
        <dbReference type="EMBL" id="CAD7660896.1"/>
    </source>
</evidence>
<dbReference type="AlphaFoldDB" id="A0A7R9MIJ9"/>
<sequence length="138" mass="15093">MSVCVSACRMWWPSVVANGIRMNGFNEICQNSSSTDNDLAFTSQDLNDLAIRIGADLGLPDINDIHVVDESVNHDILANVDQSQEHMNREGDIDMDTIVIETINEVDMSDAIVFGNVGNDVTISSSNPFDRQSIGSFV</sequence>
<evidence type="ECO:0000313" key="2">
    <source>
        <dbReference type="Proteomes" id="UP000728032"/>
    </source>
</evidence>
<reference evidence="1" key="1">
    <citation type="submission" date="2020-11" db="EMBL/GenBank/DDBJ databases">
        <authorList>
            <person name="Tran Van P."/>
        </authorList>
    </citation>
    <scope>NUCLEOTIDE SEQUENCE</scope>
</reference>
<dbReference type="EMBL" id="CAJPVJ010021701">
    <property type="protein sequence ID" value="CAG2178032.1"/>
    <property type="molecule type" value="Genomic_DNA"/>
</dbReference>
<dbReference type="Proteomes" id="UP000728032">
    <property type="component" value="Unassembled WGS sequence"/>
</dbReference>
<name>A0A7R9MIJ9_9ACAR</name>